<reference evidence="3" key="1">
    <citation type="journal article" date="2019" name="Int. J. Syst. Evol. Microbiol.">
        <title>The Global Catalogue of Microorganisms (GCM) 10K type strain sequencing project: providing services to taxonomists for standard genome sequencing and annotation.</title>
        <authorList>
            <consortium name="The Broad Institute Genomics Platform"/>
            <consortium name="The Broad Institute Genome Sequencing Center for Infectious Disease"/>
            <person name="Wu L."/>
            <person name="Ma J."/>
        </authorList>
    </citation>
    <scope>NUCLEOTIDE SEQUENCE [LARGE SCALE GENOMIC DNA]</scope>
    <source>
        <strain evidence="3">CGMCC 4.7198</strain>
    </source>
</reference>
<feature type="domain" description="DUF4240" evidence="1">
    <location>
        <begin position="1"/>
        <end position="128"/>
    </location>
</feature>
<protein>
    <submittedName>
        <fullName evidence="2">DUF4240 domain-containing protein</fullName>
    </submittedName>
</protein>
<organism evidence="2 3">
    <name type="scientific">Streptomyces lutosisoli</name>
    <dbReference type="NCBI Taxonomy" id="2665721"/>
    <lineage>
        <taxon>Bacteria</taxon>
        <taxon>Bacillati</taxon>
        <taxon>Actinomycetota</taxon>
        <taxon>Actinomycetes</taxon>
        <taxon>Kitasatosporales</taxon>
        <taxon>Streptomycetaceae</taxon>
        <taxon>Streptomyces</taxon>
    </lineage>
</organism>
<sequence>MNTETFWQLINTARVSEEPLHEALTRLLTARGTGDICAFHARFDQLDTVVDRWDMWAAAYLIGGGCSDDRFMDFKAGLIALGRTWYERVVRCPDDLAEHPDVQQAIATGIDEAVFYEEMGFIGVRAYGRVTGDEDGFYPAVDRYRAHHREPEAEHHDMGEDFDFDDPQEMRRRLPRLAALYLKDIQA</sequence>
<evidence type="ECO:0000313" key="2">
    <source>
        <dbReference type="EMBL" id="MFD0287852.1"/>
    </source>
</evidence>
<gene>
    <name evidence="2" type="ORF">ACFQZP_40785</name>
</gene>
<dbReference type="InterPro" id="IPR025334">
    <property type="entry name" value="DUF4240"/>
</dbReference>
<dbReference type="EMBL" id="JBHTEC010000006">
    <property type="protein sequence ID" value="MFD0287852.1"/>
    <property type="molecule type" value="Genomic_DNA"/>
</dbReference>
<comment type="caution">
    <text evidence="2">The sequence shown here is derived from an EMBL/GenBank/DDBJ whole genome shotgun (WGS) entry which is preliminary data.</text>
</comment>
<accession>A0ABW2VV70</accession>
<keyword evidence="3" id="KW-1185">Reference proteome</keyword>
<evidence type="ECO:0000313" key="3">
    <source>
        <dbReference type="Proteomes" id="UP001596957"/>
    </source>
</evidence>
<dbReference type="Proteomes" id="UP001596957">
    <property type="component" value="Unassembled WGS sequence"/>
</dbReference>
<proteinExistence type="predicted"/>
<dbReference type="Pfam" id="PF14024">
    <property type="entry name" value="DUF4240"/>
    <property type="match status" value="1"/>
</dbReference>
<name>A0ABW2VV70_9ACTN</name>
<evidence type="ECO:0000259" key="1">
    <source>
        <dbReference type="Pfam" id="PF14024"/>
    </source>
</evidence>
<dbReference type="RefSeq" id="WP_381261476.1">
    <property type="nucleotide sequence ID" value="NZ_JBHTBI010000051.1"/>
</dbReference>